<dbReference type="PROSITE" id="PS51683">
    <property type="entry name" value="SAM_OMT_II"/>
    <property type="match status" value="1"/>
</dbReference>
<dbReference type="Gene3D" id="1.10.10.10">
    <property type="entry name" value="Winged helix-like DNA-binding domain superfamily/Winged helix DNA-binding domain"/>
    <property type="match status" value="1"/>
</dbReference>
<dbReference type="PANTHER" id="PTHR43712:SF2">
    <property type="entry name" value="O-METHYLTRANSFERASE CICE"/>
    <property type="match status" value="1"/>
</dbReference>
<dbReference type="Proteomes" id="UP000530928">
    <property type="component" value="Unassembled WGS sequence"/>
</dbReference>
<dbReference type="Gene3D" id="3.40.50.150">
    <property type="entry name" value="Vaccinia Virus protein VP39"/>
    <property type="match status" value="1"/>
</dbReference>
<comment type="caution">
    <text evidence="7">The sequence shown here is derived from an EMBL/GenBank/DDBJ whole genome shotgun (WGS) entry which is preliminary data.</text>
</comment>
<dbReference type="InterPro" id="IPR036390">
    <property type="entry name" value="WH_DNA-bd_sf"/>
</dbReference>
<sequence length="339" mass="36429">MPIDLPADEAEAFRSGHAPAPMLDLVGLMAAHAVRAGWELGLFDALGKGPLTTWELAAATRSDPAGIEQLANLLHATGYLRWDDGRHANSPAAGTWLRRDSPNCYGHVLSLWHTMIEELWTGLPEAVREGRPRGGFYTWLAAQPELRATFQNLQRGLAGWLAEEVVALTGLPADATSLLDLGGGHGLYSEAYCTAYPALHATVVDSVRLVSGHQRVTGRAADLLTGSLDDGHDVVLLFNVLHGFPSADAARLVARAARALRQDGLLLVLETTASDRAGAAERAFTAGFSVNLWHTQNGRVYPERQIEEWIAGAGCALRERHELTRSATHTLFAAVKGAS</sequence>
<dbReference type="Pfam" id="PF00891">
    <property type="entry name" value="Methyltransf_2"/>
    <property type="match status" value="1"/>
</dbReference>
<dbReference type="InterPro" id="IPR029063">
    <property type="entry name" value="SAM-dependent_MTases_sf"/>
</dbReference>
<dbReference type="InterPro" id="IPR001077">
    <property type="entry name" value="COMT_C"/>
</dbReference>
<evidence type="ECO:0000256" key="3">
    <source>
        <dbReference type="ARBA" id="ARBA00022691"/>
    </source>
</evidence>
<dbReference type="EMBL" id="JACDUR010000002">
    <property type="protein sequence ID" value="MBA2890569.1"/>
    <property type="molecule type" value="Genomic_DNA"/>
</dbReference>
<dbReference type="SUPFAM" id="SSF46785">
    <property type="entry name" value="Winged helix' DNA-binding domain"/>
    <property type="match status" value="1"/>
</dbReference>
<dbReference type="InterPro" id="IPR012967">
    <property type="entry name" value="COMT_dimerisation"/>
</dbReference>
<feature type="domain" description="O-methyltransferase C-terminal" evidence="5">
    <location>
        <begin position="121"/>
        <end position="314"/>
    </location>
</feature>
<evidence type="ECO:0000256" key="1">
    <source>
        <dbReference type="ARBA" id="ARBA00022603"/>
    </source>
</evidence>
<gene>
    <name evidence="7" type="ORF">HNR30_001910</name>
</gene>
<dbReference type="AlphaFoldDB" id="A0A7W0CG67"/>
<name>A0A7W0CG67_9ACTN</name>
<dbReference type="PIRSF" id="PIRSF005739">
    <property type="entry name" value="O-mtase"/>
    <property type="match status" value="1"/>
</dbReference>
<evidence type="ECO:0000313" key="7">
    <source>
        <dbReference type="EMBL" id="MBA2890569.1"/>
    </source>
</evidence>
<dbReference type="InterPro" id="IPR036388">
    <property type="entry name" value="WH-like_DNA-bd_sf"/>
</dbReference>
<dbReference type="GO" id="GO:0046983">
    <property type="term" value="F:protein dimerization activity"/>
    <property type="evidence" value="ECO:0007669"/>
    <property type="project" value="InterPro"/>
</dbReference>
<reference evidence="7 8" key="1">
    <citation type="submission" date="2020-07" db="EMBL/GenBank/DDBJ databases">
        <title>Genomic Encyclopedia of Type Strains, Phase IV (KMG-IV): sequencing the most valuable type-strain genomes for metagenomic binning, comparative biology and taxonomic classification.</title>
        <authorList>
            <person name="Goeker M."/>
        </authorList>
    </citation>
    <scope>NUCLEOTIDE SEQUENCE [LARGE SCALE GENOMIC DNA]</scope>
    <source>
        <strain evidence="7 8">DSM 45533</strain>
    </source>
</reference>
<accession>A0A7W0CG67</accession>
<keyword evidence="1 7" id="KW-0489">Methyltransferase</keyword>
<dbReference type="PANTHER" id="PTHR43712">
    <property type="entry name" value="PUTATIVE (AFU_ORTHOLOGUE AFUA_4G14580)-RELATED"/>
    <property type="match status" value="1"/>
</dbReference>
<dbReference type="GO" id="GO:0032259">
    <property type="term" value="P:methylation"/>
    <property type="evidence" value="ECO:0007669"/>
    <property type="project" value="UniProtKB-KW"/>
</dbReference>
<evidence type="ECO:0000259" key="6">
    <source>
        <dbReference type="Pfam" id="PF08100"/>
    </source>
</evidence>
<keyword evidence="2 7" id="KW-0808">Transferase</keyword>
<dbReference type="SUPFAM" id="SSF53335">
    <property type="entry name" value="S-adenosyl-L-methionine-dependent methyltransferases"/>
    <property type="match status" value="1"/>
</dbReference>
<evidence type="ECO:0000256" key="2">
    <source>
        <dbReference type="ARBA" id="ARBA00022679"/>
    </source>
</evidence>
<feature type="domain" description="O-methyltransferase dimerisation" evidence="6">
    <location>
        <begin position="27"/>
        <end position="98"/>
    </location>
</feature>
<keyword evidence="3" id="KW-0949">S-adenosyl-L-methionine</keyword>
<dbReference type="Pfam" id="PF08100">
    <property type="entry name" value="Dimerisation"/>
    <property type="match status" value="1"/>
</dbReference>
<feature type="active site" description="Proton acceptor" evidence="4">
    <location>
        <position position="242"/>
    </location>
</feature>
<evidence type="ECO:0000256" key="4">
    <source>
        <dbReference type="PIRSR" id="PIRSR005739-1"/>
    </source>
</evidence>
<keyword evidence="8" id="KW-1185">Reference proteome</keyword>
<evidence type="ECO:0000259" key="5">
    <source>
        <dbReference type="Pfam" id="PF00891"/>
    </source>
</evidence>
<organism evidence="7 8">
    <name type="scientific">Nonomuraea soli</name>
    <dbReference type="NCBI Taxonomy" id="1032476"/>
    <lineage>
        <taxon>Bacteria</taxon>
        <taxon>Bacillati</taxon>
        <taxon>Actinomycetota</taxon>
        <taxon>Actinomycetes</taxon>
        <taxon>Streptosporangiales</taxon>
        <taxon>Streptosporangiaceae</taxon>
        <taxon>Nonomuraea</taxon>
    </lineage>
</organism>
<proteinExistence type="predicted"/>
<dbReference type="GO" id="GO:0008171">
    <property type="term" value="F:O-methyltransferase activity"/>
    <property type="evidence" value="ECO:0007669"/>
    <property type="project" value="InterPro"/>
</dbReference>
<dbReference type="RefSeq" id="WP_181609383.1">
    <property type="nucleotide sequence ID" value="NZ_BAABAM010000006.1"/>
</dbReference>
<dbReference type="InterPro" id="IPR016461">
    <property type="entry name" value="COMT-like"/>
</dbReference>
<evidence type="ECO:0000313" key="8">
    <source>
        <dbReference type="Proteomes" id="UP000530928"/>
    </source>
</evidence>
<protein>
    <submittedName>
        <fullName evidence="7">SAM-dependent methyltransferase</fullName>
    </submittedName>
</protein>